<dbReference type="GO" id="GO:0050532">
    <property type="term" value="F:2-phosphosulfolactate phosphatase activity"/>
    <property type="evidence" value="ECO:0007669"/>
    <property type="project" value="InterPro"/>
</dbReference>
<dbReference type="InterPro" id="IPR036702">
    <property type="entry name" value="ComB-like_sf"/>
</dbReference>
<dbReference type="KEGG" id="nah:F5544_25160"/>
<evidence type="ECO:0000313" key="3">
    <source>
        <dbReference type="Proteomes" id="UP000503540"/>
    </source>
</evidence>
<dbReference type="AlphaFoldDB" id="A0A6G9YIJ8"/>
<protein>
    <recommendedName>
        <fullName evidence="1">Probable 2-phosphosulfolactate phosphatase</fullName>
    </recommendedName>
</protein>
<name>A0A6G9YIJ8_9NOCA</name>
<dbReference type="SUPFAM" id="SSF142823">
    <property type="entry name" value="ComB-like"/>
    <property type="match status" value="1"/>
</dbReference>
<evidence type="ECO:0000256" key="1">
    <source>
        <dbReference type="ARBA" id="ARBA00021948"/>
    </source>
</evidence>
<dbReference type="Pfam" id="PF04029">
    <property type="entry name" value="2-ph_phosp"/>
    <property type="match status" value="1"/>
</dbReference>
<organism evidence="2 3">
    <name type="scientific">Nocardia arthritidis</name>
    <dbReference type="NCBI Taxonomy" id="228602"/>
    <lineage>
        <taxon>Bacteria</taxon>
        <taxon>Bacillati</taxon>
        <taxon>Actinomycetota</taxon>
        <taxon>Actinomycetes</taxon>
        <taxon>Mycobacteriales</taxon>
        <taxon>Nocardiaceae</taxon>
        <taxon>Nocardia</taxon>
    </lineage>
</organism>
<dbReference type="RefSeq" id="WP_167475504.1">
    <property type="nucleotide sequence ID" value="NZ_CP046172.1"/>
</dbReference>
<dbReference type="Proteomes" id="UP000503540">
    <property type="component" value="Chromosome"/>
</dbReference>
<evidence type="ECO:0000313" key="2">
    <source>
        <dbReference type="EMBL" id="QIS12887.1"/>
    </source>
</evidence>
<keyword evidence="3" id="KW-1185">Reference proteome</keyword>
<sequence length="250" mass="25226">MNSGVFGQDGYAVRLEWGGEGVDALAPECGAVIIVDVLSFSTSVDIAVGRGARVLPLPHRHTDPRAQRAAQAAGAVLAAAKGEPGWSLSPASLLDLPAGALLALPSPNGATLSARAAGFATAVFAGSLRNADAVAKAAADAAGGRPIGVIPAGERWGVIEGPLRPGIEDYLGAGAIAAALLDRCDHPSPEICLAAYAFRSAAAELDTLLADSISGRELAEIDMAADVRLAAELNSSTVAPRLVDGIYSGW</sequence>
<dbReference type="InterPro" id="IPR005238">
    <property type="entry name" value="ComB-like"/>
</dbReference>
<dbReference type="GO" id="GO:0000287">
    <property type="term" value="F:magnesium ion binding"/>
    <property type="evidence" value="ECO:0007669"/>
    <property type="project" value="InterPro"/>
</dbReference>
<dbReference type="EMBL" id="CP046172">
    <property type="protein sequence ID" value="QIS12887.1"/>
    <property type="molecule type" value="Genomic_DNA"/>
</dbReference>
<gene>
    <name evidence="2" type="ORF">F5544_25160</name>
</gene>
<dbReference type="Gene3D" id="3.90.1560.10">
    <property type="entry name" value="ComB-like"/>
    <property type="match status" value="1"/>
</dbReference>
<proteinExistence type="predicted"/>
<accession>A0A6G9YIJ8</accession>
<reference evidence="2 3" key="1">
    <citation type="journal article" date="2019" name="ACS Chem. Biol.">
        <title>Identification and Mobilization of a Cryptic Antibiotic Biosynthesis Gene Locus from a Human-Pathogenic Nocardia Isolate.</title>
        <authorList>
            <person name="Herisse M."/>
            <person name="Ishida K."/>
            <person name="Porter J.L."/>
            <person name="Howden B."/>
            <person name="Hertweck C."/>
            <person name="Stinear T.P."/>
            <person name="Pidot S.J."/>
        </authorList>
    </citation>
    <scope>NUCLEOTIDE SEQUENCE [LARGE SCALE GENOMIC DNA]</scope>
    <source>
        <strain evidence="2 3">AUSMDU00012717</strain>
    </source>
</reference>